<dbReference type="SUPFAM" id="SSF46894">
    <property type="entry name" value="C-terminal effector domain of the bipartite response regulators"/>
    <property type="match status" value="1"/>
</dbReference>
<dbReference type="InterPro" id="IPR000792">
    <property type="entry name" value="Tscrpt_reg_LuxR_C"/>
</dbReference>
<keyword evidence="2" id="KW-0067">ATP-binding</keyword>
<dbReference type="SUPFAM" id="SSF48452">
    <property type="entry name" value="TPR-like"/>
    <property type="match status" value="2"/>
</dbReference>
<dbReference type="Gene3D" id="1.10.10.10">
    <property type="entry name" value="Winged helix-like DNA-binding domain superfamily/Winged helix DNA-binding domain"/>
    <property type="match status" value="1"/>
</dbReference>
<dbReference type="PRINTS" id="PR00038">
    <property type="entry name" value="HTHLUXR"/>
</dbReference>
<name>A0ABP6ZRD0_9ACTN</name>
<dbReference type="Pfam" id="PF13191">
    <property type="entry name" value="AAA_16"/>
    <property type="match status" value="1"/>
</dbReference>
<protein>
    <submittedName>
        <fullName evidence="4">LuxR family transcriptional regulator</fullName>
    </submittedName>
</protein>
<dbReference type="InterPro" id="IPR027417">
    <property type="entry name" value="P-loop_NTPase"/>
</dbReference>
<dbReference type="SMART" id="SM00421">
    <property type="entry name" value="HTH_LUXR"/>
    <property type="match status" value="1"/>
</dbReference>
<dbReference type="PROSITE" id="PS50043">
    <property type="entry name" value="HTH_LUXR_2"/>
    <property type="match status" value="1"/>
</dbReference>
<dbReference type="PANTHER" id="PTHR16305:SF35">
    <property type="entry name" value="TRANSCRIPTIONAL ACTIVATOR DOMAIN"/>
    <property type="match status" value="1"/>
</dbReference>
<dbReference type="InterPro" id="IPR041664">
    <property type="entry name" value="AAA_16"/>
</dbReference>
<comment type="caution">
    <text evidence="4">The sequence shown here is derived from an EMBL/GenBank/DDBJ whole genome shotgun (WGS) entry which is preliminary data.</text>
</comment>
<dbReference type="PANTHER" id="PTHR16305">
    <property type="entry name" value="TESTICULAR SOLUBLE ADENYLYL CYCLASE"/>
    <property type="match status" value="1"/>
</dbReference>
<dbReference type="Proteomes" id="UP001501490">
    <property type="component" value="Unassembled WGS sequence"/>
</dbReference>
<keyword evidence="1" id="KW-0547">Nucleotide-binding</keyword>
<evidence type="ECO:0000256" key="2">
    <source>
        <dbReference type="ARBA" id="ARBA00022840"/>
    </source>
</evidence>
<dbReference type="Gene3D" id="1.25.40.10">
    <property type="entry name" value="Tetratricopeptide repeat domain"/>
    <property type="match status" value="2"/>
</dbReference>
<dbReference type="InterPro" id="IPR011990">
    <property type="entry name" value="TPR-like_helical_dom_sf"/>
</dbReference>
<evidence type="ECO:0000259" key="3">
    <source>
        <dbReference type="PROSITE" id="PS50043"/>
    </source>
</evidence>
<dbReference type="SUPFAM" id="SSF52540">
    <property type="entry name" value="P-loop containing nucleoside triphosphate hydrolases"/>
    <property type="match status" value="1"/>
</dbReference>
<keyword evidence="5" id="KW-1185">Reference proteome</keyword>
<dbReference type="RefSeq" id="WP_344803986.1">
    <property type="nucleotide sequence ID" value="NZ_BAABAB010000014.1"/>
</dbReference>
<sequence>MLVGRDAERRRIDALLAEARLGQGGALVISGEAGIGKTTLLEDARARATGIRVHTVTGTVTERDLPFAGLAQLLRIQTSDLDRLPAPQAEALGVALALRQGGGVDRFAVGAGLLSLLAQQSEETPLCLLVDDAHQLDLPSQDALLFVARRLLADSICLLIAYRSGEPCRLADPGLPTMTLSGIDESATRELVRAEGGGRAGRIVDQVIALALGNPLAIRELVADPDALVDQPIGFPRTLPTTLTDAYARRAAELSPDGLLSARCAAVAGEDLAVIAQMCHGLGVSVSTLDEAETAGLLRTDGGHVRFRHPLIRSALYADAPGTLRRQLHAAAARAIGDGDPDRSAWHASEATLGPDRAVAEQMDEVAIRAARRSAYATAAHAAERAAELSAAGAERGRRMVLAGTWAWRAGDVERASRLLRDALAQQPAADVHARALRALGVIAARSGAIDHARDTLVRAAEVAPDATDALVDLAEAVDACFYLGDSVTAVALAERIERILTGTDVDPDARAQGSIAAGCARVLVGQDGTGLIRDGLRRITVDDPDHDPALATWAVLGVLFVRDTRTGRELIQRIVDGRRARSAVGELPHLLFHVARDEATRDQWDRAEADYGEAIALARELGQSTELAASLAGLAWLEARRGRAAETTAYAEESLALCAEHRIRAMEVWARLALADLAHARGEIETALDRYLRLAALLDRWEIGDPDLSPAPEIVECRLRLGRAGPAVEQTAAAYASAAAAKGQPWALARAARTTALLAGDDEIDAAFTRALGFHSSTLDQFERARTHLAYGGRLRRSRRRIDARAQLEPALESFIRLGARPWADLAADELAATGATVTRPDDSPTSRLTPRELQIAMLLTEGRTTKETAGALFLSPKTVEYHLRNIYTKLDISSRVELAALISSAP</sequence>
<evidence type="ECO:0000313" key="5">
    <source>
        <dbReference type="Proteomes" id="UP001501490"/>
    </source>
</evidence>
<evidence type="ECO:0000313" key="4">
    <source>
        <dbReference type="EMBL" id="GAA3617838.1"/>
    </source>
</evidence>
<accession>A0ABP6ZRD0</accession>
<dbReference type="InterPro" id="IPR036388">
    <property type="entry name" value="WH-like_DNA-bd_sf"/>
</dbReference>
<dbReference type="EMBL" id="BAABAB010000014">
    <property type="protein sequence ID" value="GAA3617838.1"/>
    <property type="molecule type" value="Genomic_DNA"/>
</dbReference>
<gene>
    <name evidence="4" type="ORF">GCM10022236_20100</name>
</gene>
<dbReference type="Pfam" id="PF00196">
    <property type="entry name" value="GerE"/>
    <property type="match status" value="1"/>
</dbReference>
<organism evidence="4 5">
    <name type="scientific">Microlunatus ginsengisoli</name>
    <dbReference type="NCBI Taxonomy" id="363863"/>
    <lineage>
        <taxon>Bacteria</taxon>
        <taxon>Bacillati</taxon>
        <taxon>Actinomycetota</taxon>
        <taxon>Actinomycetes</taxon>
        <taxon>Propionibacteriales</taxon>
        <taxon>Propionibacteriaceae</taxon>
        <taxon>Microlunatus</taxon>
    </lineage>
</organism>
<reference evidence="5" key="1">
    <citation type="journal article" date="2019" name="Int. J. Syst. Evol. Microbiol.">
        <title>The Global Catalogue of Microorganisms (GCM) 10K type strain sequencing project: providing services to taxonomists for standard genome sequencing and annotation.</title>
        <authorList>
            <consortium name="The Broad Institute Genomics Platform"/>
            <consortium name="The Broad Institute Genome Sequencing Center for Infectious Disease"/>
            <person name="Wu L."/>
            <person name="Ma J."/>
        </authorList>
    </citation>
    <scope>NUCLEOTIDE SEQUENCE [LARGE SCALE GENOMIC DNA]</scope>
    <source>
        <strain evidence="5">JCM 16929</strain>
    </source>
</reference>
<proteinExistence type="predicted"/>
<dbReference type="InterPro" id="IPR016032">
    <property type="entry name" value="Sig_transdc_resp-reg_C-effctor"/>
</dbReference>
<feature type="domain" description="HTH luxR-type" evidence="3">
    <location>
        <begin position="843"/>
        <end position="908"/>
    </location>
</feature>
<evidence type="ECO:0000256" key="1">
    <source>
        <dbReference type="ARBA" id="ARBA00022741"/>
    </source>
</evidence>
<dbReference type="CDD" id="cd06170">
    <property type="entry name" value="LuxR_C_like"/>
    <property type="match status" value="1"/>
</dbReference>